<evidence type="ECO:0000313" key="12">
    <source>
        <dbReference type="Proteomes" id="UP001153636"/>
    </source>
</evidence>
<dbReference type="PRINTS" id="PR00878">
    <property type="entry name" value="CHOLNESTRASE"/>
</dbReference>
<keyword evidence="5" id="KW-1015">Disulfide bond</keyword>
<feature type="active site" description="Charge relay system" evidence="8">
    <location>
        <position position="328"/>
    </location>
</feature>
<protein>
    <recommendedName>
        <fullName evidence="9">Carboxylic ester hydrolase</fullName>
        <ecNumber evidence="9">3.1.1.-</ecNumber>
    </recommendedName>
</protein>
<dbReference type="PROSITE" id="PS00941">
    <property type="entry name" value="CARBOXYLESTERASE_B_2"/>
    <property type="match status" value="1"/>
</dbReference>
<dbReference type="InterPro" id="IPR019819">
    <property type="entry name" value="Carboxylesterase_B_CS"/>
</dbReference>
<evidence type="ECO:0000256" key="4">
    <source>
        <dbReference type="ARBA" id="ARBA00022867"/>
    </source>
</evidence>
<keyword evidence="4" id="KW-0531">Neurotransmitter degradation</keyword>
<evidence type="ECO:0000256" key="3">
    <source>
        <dbReference type="ARBA" id="ARBA00022801"/>
    </source>
</evidence>
<name>A0A9P0G9A1_9CUCU</name>
<evidence type="ECO:0000256" key="9">
    <source>
        <dbReference type="RuleBase" id="RU361235"/>
    </source>
</evidence>
<dbReference type="InterPro" id="IPR050309">
    <property type="entry name" value="Type-B_Carboxylest/Lipase"/>
</dbReference>
<comment type="catalytic activity">
    <reaction evidence="7">
        <text>acetylcholine + H2O = choline + acetate + H(+)</text>
        <dbReference type="Rhea" id="RHEA:17561"/>
        <dbReference type="ChEBI" id="CHEBI:15354"/>
        <dbReference type="ChEBI" id="CHEBI:15355"/>
        <dbReference type="ChEBI" id="CHEBI:15377"/>
        <dbReference type="ChEBI" id="CHEBI:15378"/>
        <dbReference type="ChEBI" id="CHEBI:30089"/>
        <dbReference type="EC" id="3.1.1.7"/>
    </reaction>
</comment>
<dbReference type="SUPFAM" id="SSF53474">
    <property type="entry name" value="alpha/beta-Hydrolases"/>
    <property type="match status" value="1"/>
</dbReference>
<evidence type="ECO:0000256" key="2">
    <source>
        <dbReference type="ARBA" id="ARBA00022487"/>
    </source>
</evidence>
<evidence type="ECO:0000256" key="1">
    <source>
        <dbReference type="ARBA" id="ARBA00005964"/>
    </source>
</evidence>
<feature type="active site" description="Acyl-ester intermediate" evidence="8">
    <location>
        <position position="203"/>
    </location>
</feature>
<dbReference type="Pfam" id="PF00135">
    <property type="entry name" value="COesterase"/>
    <property type="match status" value="1"/>
</dbReference>
<proteinExistence type="inferred from homology"/>
<comment type="similarity">
    <text evidence="1 9">Belongs to the type-B carboxylesterase/lipase family.</text>
</comment>
<feature type="domain" description="Carboxylesterase type B" evidence="10">
    <location>
        <begin position="19"/>
        <end position="535"/>
    </location>
</feature>
<dbReference type="AlphaFoldDB" id="A0A9P0G9A1"/>
<keyword evidence="2" id="KW-0719">Serine esterase</keyword>
<keyword evidence="6" id="KW-0325">Glycoprotein</keyword>
<keyword evidence="12" id="KW-1185">Reference proteome</keyword>
<gene>
    <name evidence="11" type="ORF">PSYICH_LOCUS2541</name>
</gene>
<organism evidence="11 12">
    <name type="scientific">Psylliodes chrysocephalus</name>
    <dbReference type="NCBI Taxonomy" id="3402493"/>
    <lineage>
        <taxon>Eukaryota</taxon>
        <taxon>Metazoa</taxon>
        <taxon>Ecdysozoa</taxon>
        <taxon>Arthropoda</taxon>
        <taxon>Hexapoda</taxon>
        <taxon>Insecta</taxon>
        <taxon>Pterygota</taxon>
        <taxon>Neoptera</taxon>
        <taxon>Endopterygota</taxon>
        <taxon>Coleoptera</taxon>
        <taxon>Polyphaga</taxon>
        <taxon>Cucujiformia</taxon>
        <taxon>Chrysomeloidea</taxon>
        <taxon>Chrysomelidae</taxon>
        <taxon>Galerucinae</taxon>
        <taxon>Alticini</taxon>
        <taxon>Psylliodes</taxon>
    </lineage>
</organism>
<dbReference type="InterPro" id="IPR029058">
    <property type="entry name" value="AB_hydrolase_fold"/>
</dbReference>
<dbReference type="OrthoDB" id="19653at2759"/>
<dbReference type="GO" id="GO:0003990">
    <property type="term" value="F:acetylcholinesterase activity"/>
    <property type="evidence" value="ECO:0007669"/>
    <property type="project" value="UniProtKB-EC"/>
</dbReference>
<dbReference type="InterPro" id="IPR000997">
    <property type="entry name" value="Cholinesterase"/>
</dbReference>
<keyword evidence="9" id="KW-0732">Signal</keyword>
<evidence type="ECO:0000256" key="8">
    <source>
        <dbReference type="PIRSR" id="PIRSR600997-1"/>
    </source>
</evidence>
<dbReference type="EMBL" id="OV651823">
    <property type="protein sequence ID" value="CAH1101600.1"/>
    <property type="molecule type" value="Genomic_DNA"/>
</dbReference>
<evidence type="ECO:0000256" key="6">
    <source>
        <dbReference type="ARBA" id="ARBA00023180"/>
    </source>
</evidence>
<feature type="active site" description="Charge relay system" evidence="8">
    <location>
        <position position="444"/>
    </location>
</feature>
<feature type="signal peptide" evidence="9">
    <location>
        <begin position="1"/>
        <end position="18"/>
    </location>
</feature>
<reference evidence="11" key="1">
    <citation type="submission" date="2022-01" db="EMBL/GenBank/DDBJ databases">
        <authorList>
            <person name="King R."/>
        </authorList>
    </citation>
    <scope>NUCLEOTIDE SEQUENCE</scope>
</reference>
<dbReference type="Proteomes" id="UP001153636">
    <property type="component" value="Chromosome 11"/>
</dbReference>
<dbReference type="PROSITE" id="PS00122">
    <property type="entry name" value="CARBOXYLESTERASE_B_1"/>
    <property type="match status" value="1"/>
</dbReference>
<keyword evidence="3 9" id="KW-0378">Hydrolase</keyword>
<evidence type="ECO:0000256" key="5">
    <source>
        <dbReference type="ARBA" id="ARBA00023157"/>
    </source>
</evidence>
<sequence length="550" mass="61298">MQVCYLFILVGFIGFVVADPVVQIKNGKVEGYTRTSPNNVKFNAFQGIPYAKPPVGNLRFQAPVPHDKWSNTLQAKQDGNRCFTVAKDTVDENEDCLFINVYTPVVNGSTTAHLPVMVYLYGGGFRDGASQYNVYGPDYLIEKGVIMVSMNYRVGPFGFLSTGDKIVPGNAGLKDQRLGLKWVKDNIKQFGGDPHKVTLFGQSAGAASVGLHILSKTSAGLFRAAIAESGSGISNWAYLKDASLYGFDLASKINSSVTLKTNQELLQYLQSVPAKEIDVASTKTEINHPLPVVEVEHDDAFLTKNFYELLDSGDFNRVPLIIGANSEEYISLVKDMAALAKRGASYDANVKKLVPKSMNIVDNAKKQEIGEKIRSIYLSSNQKFEDNLGLTIAYNTESHFLNPAIKHGEIQSKYTDVYIYKFSHGGPMGRNVNVSLPGAEKCTHGEEMFYIFKRRLSGYDNSDLSQFPQADVLTHTRMITLWTNFAKYLNPTPEKDEVLQNLIWSKSTPNNFNYLDIDTDLSIKTDMKQGRYKKWMELFEKEALPPRVVV</sequence>
<dbReference type="EC" id="3.1.1.-" evidence="9"/>
<dbReference type="Gene3D" id="3.40.50.1820">
    <property type="entry name" value="alpha/beta hydrolase"/>
    <property type="match status" value="1"/>
</dbReference>
<dbReference type="PANTHER" id="PTHR11559">
    <property type="entry name" value="CARBOXYLESTERASE"/>
    <property type="match status" value="1"/>
</dbReference>
<evidence type="ECO:0000259" key="10">
    <source>
        <dbReference type="Pfam" id="PF00135"/>
    </source>
</evidence>
<feature type="chain" id="PRO_5040532391" description="Carboxylic ester hydrolase" evidence="9">
    <location>
        <begin position="19"/>
        <end position="550"/>
    </location>
</feature>
<dbReference type="InterPro" id="IPR002018">
    <property type="entry name" value="CarbesteraseB"/>
</dbReference>
<evidence type="ECO:0000313" key="11">
    <source>
        <dbReference type="EMBL" id="CAH1101600.1"/>
    </source>
</evidence>
<dbReference type="InterPro" id="IPR019826">
    <property type="entry name" value="Carboxylesterase_B_AS"/>
</dbReference>
<accession>A0A9P0G9A1</accession>
<evidence type="ECO:0000256" key="7">
    <source>
        <dbReference type="ARBA" id="ARBA00048484"/>
    </source>
</evidence>